<keyword evidence="14" id="KW-0175">Coiled coil</keyword>
<feature type="coiled-coil region" evidence="14">
    <location>
        <begin position="47"/>
        <end position="122"/>
    </location>
</feature>
<reference evidence="15 16" key="1">
    <citation type="submission" date="2024-03" db="EMBL/GenBank/DDBJ databases">
        <title>Human intestinal bacterial collection.</title>
        <authorList>
            <person name="Pauvert C."/>
            <person name="Hitch T.C.A."/>
            <person name="Clavel T."/>
        </authorList>
    </citation>
    <scope>NUCLEOTIDE SEQUENCE [LARGE SCALE GENOMIC DNA]</scope>
    <source>
        <strain evidence="15 16">CLA-JM-H11</strain>
    </source>
</reference>
<feature type="transmembrane region" description="Helical" evidence="12">
    <location>
        <begin position="6"/>
        <end position="28"/>
    </location>
</feature>
<organism evidence="15 16">
    <name type="scientific">Ruthenibacterium intestinale</name>
    <dbReference type="NCBI Taxonomy" id="3133163"/>
    <lineage>
        <taxon>Bacteria</taxon>
        <taxon>Bacillati</taxon>
        <taxon>Bacillota</taxon>
        <taxon>Clostridia</taxon>
        <taxon>Eubacteriales</taxon>
        <taxon>Oscillospiraceae</taxon>
        <taxon>Ruthenibacterium</taxon>
    </lineage>
</organism>
<dbReference type="PANTHER" id="PTHR33445:SF2">
    <property type="entry name" value="ATP SYNTHASE SUBUNIT B', CHLOROPLASTIC"/>
    <property type="match status" value="1"/>
</dbReference>
<dbReference type="Gene3D" id="6.10.250.1580">
    <property type="match status" value="1"/>
</dbReference>
<dbReference type="PANTHER" id="PTHR33445">
    <property type="entry name" value="ATP SYNTHASE SUBUNIT B', CHLOROPLASTIC"/>
    <property type="match status" value="1"/>
</dbReference>
<evidence type="ECO:0000256" key="6">
    <source>
        <dbReference type="ARBA" id="ARBA00022989"/>
    </source>
</evidence>
<evidence type="ECO:0000256" key="8">
    <source>
        <dbReference type="ARBA" id="ARBA00023136"/>
    </source>
</evidence>
<comment type="similarity">
    <text evidence="1 12 13">Belongs to the ATPase B chain family.</text>
</comment>
<accession>A0ABV1GHL4</accession>
<dbReference type="InterPro" id="IPR050059">
    <property type="entry name" value="ATP_synthase_B_chain"/>
</dbReference>
<dbReference type="CDD" id="cd06503">
    <property type="entry name" value="ATP-synt_Fo_b"/>
    <property type="match status" value="1"/>
</dbReference>
<keyword evidence="6 12" id="KW-1133">Transmembrane helix</keyword>
<evidence type="ECO:0000256" key="7">
    <source>
        <dbReference type="ARBA" id="ARBA00023065"/>
    </source>
</evidence>
<evidence type="ECO:0000256" key="5">
    <source>
        <dbReference type="ARBA" id="ARBA00022781"/>
    </source>
</evidence>
<comment type="caution">
    <text evidence="15">The sequence shown here is derived from an EMBL/GenBank/DDBJ whole genome shotgun (WGS) entry which is preliminary data.</text>
</comment>
<comment type="function">
    <text evidence="10 12">F(1)F(0) ATP synthase produces ATP from ADP in the presence of a proton or sodium gradient. F-type ATPases consist of two structural domains, F(1) containing the extramembraneous catalytic core and F(0) containing the membrane proton channel, linked together by a central stalk and a peripheral stalk. During catalysis, ATP synthesis in the catalytic domain of F(1) is coupled via a rotary mechanism of the central stalk subunits to proton translocation.</text>
</comment>
<evidence type="ECO:0000256" key="13">
    <source>
        <dbReference type="RuleBase" id="RU003848"/>
    </source>
</evidence>
<evidence type="ECO:0000256" key="1">
    <source>
        <dbReference type="ARBA" id="ARBA00005513"/>
    </source>
</evidence>
<dbReference type="Pfam" id="PF00430">
    <property type="entry name" value="ATP-synt_B"/>
    <property type="match status" value="1"/>
</dbReference>
<keyword evidence="4 12" id="KW-0812">Transmembrane</keyword>
<dbReference type="InterPro" id="IPR028987">
    <property type="entry name" value="ATP_synth_B-like_membr_sf"/>
</dbReference>
<name>A0ABV1GHL4_9FIRM</name>
<dbReference type="HAMAP" id="MF_01398">
    <property type="entry name" value="ATP_synth_b_bprime"/>
    <property type="match status" value="1"/>
</dbReference>
<evidence type="ECO:0000313" key="16">
    <source>
        <dbReference type="Proteomes" id="UP001477672"/>
    </source>
</evidence>
<comment type="subunit">
    <text evidence="12">F-type ATPases have 2 components, F(1) - the catalytic core - and F(0) - the membrane proton channel. F(1) has five subunits: alpha(3), beta(3), gamma(1), delta(1), epsilon(1). F(0) has three main subunits: a(1), b(2) and c(10-14). The alpha and beta chains form an alternating ring which encloses part of the gamma chain. F(1) is attached to F(0) by a central stalk formed by the gamma and epsilon chains, while a peripheral stalk is formed by the delta and b chains.</text>
</comment>
<protein>
    <recommendedName>
        <fullName evidence="12">ATP synthase subunit b</fullName>
    </recommendedName>
    <alternativeName>
        <fullName evidence="12">ATP synthase F(0) sector subunit b</fullName>
    </alternativeName>
    <alternativeName>
        <fullName evidence="12">ATPase subunit I</fullName>
    </alternativeName>
    <alternativeName>
        <fullName evidence="12">F-type ATPase subunit b</fullName>
        <shortName evidence="12">F-ATPase subunit b</shortName>
    </alternativeName>
</protein>
<keyword evidence="5 12" id="KW-0375">Hydrogen ion transport</keyword>
<keyword evidence="3 12" id="KW-0138">CF(0)</keyword>
<evidence type="ECO:0000313" key="15">
    <source>
        <dbReference type="EMBL" id="MEQ2521310.1"/>
    </source>
</evidence>
<dbReference type="InterPro" id="IPR005864">
    <property type="entry name" value="ATP_synth_F0_bsu_bac"/>
</dbReference>
<dbReference type="NCBIfam" id="TIGR01144">
    <property type="entry name" value="ATP_synt_b"/>
    <property type="match status" value="1"/>
</dbReference>
<dbReference type="RefSeq" id="WP_349216824.1">
    <property type="nucleotide sequence ID" value="NZ_JBBMFA010000105.1"/>
</dbReference>
<keyword evidence="7 12" id="KW-0406">Ion transport</keyword>
<proteinExistence type="inferred from homology"/>
<dbReference type="Proteomes" id="UP001477672">
    <property type="component" value="Unassembled WGS sequence"/>
</dbReference>
<keyword evidence="12" id="KW-1003">Cell membrane</keyword>
<evidence type="ECO:0000256" key="12">
    <source>
        <dbReference type="HAMAP-Rule" id="MF_01398"/>
    </source>
</evidence>
<gene>
    <name evidence="12 15" type="primary">atpF</name>
    <name evidence="15" type="ORF">WMO24_12840</name>
</gene>
<evidence type="ECO:0000256" key="14">
    <source>
        <dbReference type="SAM" id="Coils"/>
    </source>
</evidence>
<dbReference type="EMBL" id="JBBMFA010000105">
    <property type="protein sequence ID" value="MEQ2521310.1"/>
    <property type="molecule type" value="Genomic_DNA"/>
</dbReference>
<keyword evidence="16" id="KW-1185">Reference proteome</keyword>
<evidence type="ECO:0000256" key="9">
    <source>
        <dbReference type="ARBA" id="ARBA00023310"/>
    </source>
</evidence>
<dbReference type="SUPFAM" id="SSF81573">
    <property type="entry name" value="F1F0 ATP synthase subunit B, membrane domain"/>
    <property type="match status" value="1"/>
</dbReference>
<evidence type="ECO:0000256" key="4">
    <source>
        <dbReference type="ARBA" id="ARBA00022692"/>
    </source>
</evidence>
<evidence type="ECO:0000256" key="3">
    <source>
        <dbReference type="ARBA" id="ARBA00022547"/>
    </source>
</evidence>
<evidence type="ECO:0000256" key="10">
    <source>
        <dbReference type="ARBA" id="ARBA00025198"/>
    </source>
</evidence>
<keyword evidence="9 12" id="KW-0066">ATP synthesis</keyword>
<evidence type="ECO:0000256" key="11">
    <source>
        <dbReference type="ARBA" id="ARBA00037847"/>
    </source>
</evidence>
<sequence>MEYQSLVGVVPWTFVAQICNLFIQAFLFKKFLFKPIKAIMDKRAQQVDETYAAAEQAQKSAQEMKDEYEQRLASAKQEASEIVKAANVRASAQAEQLVGQAREEAAALKVKAEKDIEAERRKAAGELKNDISALALDLAGKVVERELDADKHKDLIDDFISRVGDAS</sequence>
<comment type="subcellular location">
    <subcellularLocation>
        <location evidence="12">Cell membrane</location>
        <topology evidence="12">Single-pass membrane protein</topology>
    </subcellularLocation>
    <subcellularLocation>
        <location evidence="11">Endomembrane system</location>
        <topology evidence="11">Single-pass membrane protein</topology>
    </subcellularLocation>
</comment>
<evidence type="ECO:0000256" key="2">
    <source>
        <dbReference type="ARBA" id="ARBA00022448"/>
    </source>
</evidence>
<keyword evidence="2 12" id="KW-0813">Transport</keyword>
<dbReference type="InterPro" id="IPR002146">
    <property type="entry name" value="ATP_synth_b/b'su_bac/chlpt"/>
</dbReference>
<comment type="function">
    <text evidence="12">Component of the F(0) channel, it forms part of the peripheral stalk, linking F(1) to F(0).</text>
</comment>
<keyword evidence="8 12" id="KW-0472">Membrane</keyword>